<gene>
    <name evidence="2" type="ORF">ORAREDHAP_LOCUS21292</name>
</gene>
<evidence type="ECO:0000256" key="1">
    <source>
        <dbReference type="SAM" id="MobiDB-lite"/>
    </source>
</evidence>
<dbReference type="PANTHER" id="PTHR33873">
    <property type="entry name" value="TRANSCRIPTION FACTOR VOZ1"/>
    <property type="match status" value="1"/>
</dbReference>
<accession>A0A6J5WRB7</accession>
<dbReference type="PANTHER" id="PTHR33873:SF15">
    <property type="entry name" value="TRANSCRIPTION FACTOR VOZ2"/>
    <property type="match status" value="1"/>
</dbReference>
<dbReference type="GO" id="GO:0005634">
    <property type="term" value="C:nucleus"/>
    <property type="evidence" value="ECO:0007669"/>
    <property type="project" value="TreeGrafter"/>
</dbReference>
<feature type="region of interest" description="Disordered" evidence="1">
    <location>
        <begin position="361"/>
        <end position="418"/>
    </location>
</feature>
<feature type="compositionally biased region" description="Polar residues" evidence="1">
    <location>
        <begin position="407"/>
        <end position="418"/>
    </location>
</feature>
<dbReference type="OrthoDB" id="1848362at2759"/>
<dbReference type="AlphaFoldDB" id="A0A6J5WRB7"/>
<proteinExistence type="predicted"/>
<dbReference type="EMBL" id="CAEKKB010000003">
    <property type="protein sequence ID" value="CAB4304059.1"/>
    <property type="molecule type" value="Genomic_DNA"/>
</dbReference>
<feature type="region of interest" description="Disordered" evidence="1">
    <location>
        <begin position="1"/>
        <end position="20"/>
    </location>
</feature>
<organism evidence="2 3">
    <name type="scientific">Prunus armeniaca</name>
    <name type="common">Apricot</name>
    <name type="synonym">Armeniaca vulgaris</name>
    <dbReference type="NCBI Taxonomy" id="36596"/>
    <lineage>
        <taxon>Eukaryota</taxon>
        <taxon>Viridiplantae</taxon>
        <taxon>Streptophyta</taxon>
        <taxon>Embryophyta</taxon>
        <taxon>Tracheophyta</taxon>
        <taxon>Spermatophyta</taxon>
        <taxon>Magnoliopsida</taxon>
        <taxon>eudicotyledons</taxon>
        <taxon>Gunneridae</taxon>
        <taxon>Pentapetalae</taxon>
        <taxon>rosids</taxon>
        <taxon>fabids</taxon>
        <taxon>Rosales</taxon>
        <taxon>Rosaceae</taxon>
        <taxon>Amygdaloideae</taxon>
        <taxon>Amygdaleae</taxon>
        <taxon>Prunus</taxon>
    </lineage>
</organism>
<evidence type="ECO:0008006" key="4">
    <source>
        <dbReference type="Google" id="ProtNLM"/>
    </source>
</evidence>
<feature type="compositionally biased region" description="Basic and acidic residues" evidence="1">
    <location>
        <begin position="7"/>
        <end position="20"/>
    </location>
</feature>
<dbReference type="InterPro" id="IPR039277">
    <property type="entry name" value="VOZ1/VOZ2"/>
</dbReference>
<sequence>MLKGSKGKCESPSHKLLKEKTKTRLEDLQGMLTNVQAAKKETNQMVREWRAELNEPSSASSLLGGSLGSFCEEELARVLKHLDEEDDATSPLKQLPPSMPESDLLNLHSSNMLAFKENTMVDNSDLTTQLKYHHFDFHEDLDEGLFIEGNNITQSEEDVVPNVLPDICPPVSAFLGPKCAFWECSRPASNRCQNYCSSGHALLALNEGLLGRPPILRPGGIALKDSSLFAALNAKTQGKDVGIPNCEGAATLKWNPWNAPELFDLSFLDGETIREWLFFGKPRRAFESGNRKQRSLPDYNGRGWHESRKQVMKEFGGQKRSYYMDPQPSSDREWHLFEYEVNNSDACALYRLELKFGSAKKSSKGKVSSDPLADLQKKMGRLTAEVPTDDASNVKGKASTKADAGNIFSSHNQTTSTT</sequence>
<name>A0A6J5WRB7_PRUAR</name>
<evidence type="ECO:0000313" key="3">
    <source>
        <dbReference type="Proteomes" id="UP000507245"/>
    </source>
</evidence>
<dbReference type="GO" id="GO:0043565">
    <property type="term" value="F:sequence-specific DNA binding"/>
    <property type="evidence" value="ECO:0007669"/>
    <property type="project" value="TreeGrafter"/>
</dbReference>
<dbReference type="GO" id="GO:0045893">
    <property type="term" value="P:positive regulation of DNA-templated transcription"/>
    <property type="evidence" value="ECO:0007669"/>
    <property type="project" value="TreeGrafter"/>
</dbReference>
<dbReference type="GO" id="GO:0048578">
    <property type="term" value="P:positive regulation of long-day photoperiodism, flowering"/>
    <property type="evidence" value="ECO:0007669"/>
    <property type="project" value="InterPro"/>
</dbReference>
<evidence type="ECO:0000313" key="2">
    <source>
        <dbReference type="EMBL" id="CAB4304059.1"/>
    </source>
</evidence>
<dbReference type="Proteomes" id="UP000507245">
    <property type="component" value="Unassembled WGS sequence"/>
</dbReference>
<reference evidence="3" key="1">
    <citation type="journal article" date="2020" name="Genome Biol.">
        <title>Gamete binning: chromosome-level and haplotype-resolved genome assembly enabled by high-throughput single-cell sequencing of gamete genomes.</title>
        <authorList>
            <person name="Campoy J.A."/>
            <person name="Sun H."/>
            <person name="Goel M."/>
            <person name="Jiao W.-B."/>
            <person name="Folz-Donahue K."/>
            <person name="Wang N."/>
            <person name="Rubio M."/>
            <person name="Liu C."/>
            <person name="Kukat C."/>
            <person name="Ruiz D."/>
            <person name="Huettel B."/>
            <person name="Schneeberger K."/>
        </authorList>
    </citation>
    <scope>NUCLEOTIDE SEQUENCE [LARGE SCALE GENOMIC DNA]</scope>
    <source>
        <strain evidence="3">cv. Rojo Pasion</strain>
    </source>
</reference>
<keyword evidence="3" id="KW-1185">Reference proteome</keyword>
<protein>
    <recommendedName>
        <fullName evidence="4">Transcription factor VOZ1</fullName>
    </recommendedName>
</protein>